<proteinExistence type="predicted"/>
<dbReference type="GO" id="GO:0047602">
    <property type="term" value="F:acetoacetate decarboxylase activity"/>
    <property type="evidence" value="ECO:0007669"/>
    <property type="project" value="UniProtKB-EC"/>
</dbReference>
<feature type="non-terminal residue" evidence="2">
    <location>
        <position position="1"/>
    </location>
</feature>
<name>A0A6J4R8V0_9ACTN</name>
<feature type="compositionally biased region" description="Basic and acidic residues" evidence="1">
    <location>
        <begin position="108"/>
        <end position="119"/>
    </location>
</feature>
<evidence type="ECO:0000256" key="1">
    <source>
        <dbReference type="SAM" id="MobiDB-lite"/>
    </source>
</evidence>
<accession>A0A6J4R8V0</accession>
<feature type="compositionally biased region" description="Basic and acidic residues" evidence="1">
    <location>
        <begin position="218"/>
        <end position="240"/>
    </location>
</feature>
<reference evidence="2" key="1">
    <citation type="submission" date="2020-02" db="EMBL/GenBank/DDBJ databases">
        <authorList>
            <person name="Meier V. D."/>
        </authorList>
    </citation>
    <scope>NUCLEOTIDE SEQUENCE</scope>
    <source>
        <strain evidence="2">AVDCRST_MAG38</strain>
    </source>
</reference>
<keyword evidence="2" id="KW-0456">Lyase</keyword>
<feature type="compositionally biased region" description="Low complexity" evidence="1">
    <location>
        <begin position="200"/>
        <end position="217"/>
    </location>
</feature>
<feature type="compositionally biased region" description="Basic and acidic residues" evidence="1">
    <location>
        <begin position="161"/>
        <end position="173"/>
    </location>
</feature>
<sequence>EGRGRPARPDDADRSAGLPARRAVPVHRPRVPQHHLPHRPRRDARRGARAADRRRPARDVRGHEDAGRHRARRVHRVGAGADRPARGRAGGVPARDVRRQPRLHHQRARDQRVPEEVRQRAPAPRRRHPRRDARLPHAARGHRDDGVEARAARGGGRPRRDHPADVRVEDAARLRPAAAHLRAGPQPDHRPDGQGRLDRPGAAAAVRARPGAAGRPAGARDRVRVAHPVRPDARPADRRARLPGGL</sequence>
<dbReference type="EC" id="4.1.1.4" evidence="2"/>
<feature type="compositionally biased region" description="Basic and acidic residues" evidence="1">
    <location>
        <begin position="1"/>
        <end position="14"/>
    </location>
</feature>
<feature type="region of interest" description="Disordered" evidence="1">
    <location>
        <begin position="1"/>
        <end position="246"/>
    </location>
</feature>
<protein>
    <submittedName>
        <fullName evidence="2">Acetoacetate decarboxylase</fullName>
        <ecNumber evidence="2">4.1.1.4</ecNumber>
    </submittedName>
</protein>
<feature type="compositionally biased region" description="Basic and acidic residues" evidence="1">
    <location>
        <begin position="141"/>
        <end position="151"/>
    </location>
</feature>
<organism evidence="2">
    <name type="scientific">uncultured Solirubrobacteraceae bacterium</name>
    <dbReference type="NCBI Taxonomy" id="1162706"/>
    <lineage>
        <taxon>Bacteria</taxon>
        <taxon>Bacillati</taxon>
        <taxon>Actinomycetota</taxon>
        <taxon>Thermoleophilia</taxon>
        <taxon>Solirubrobacterales</taxon>
        <taxon>Solirubrobacteraceae</taxon>
        <taxon>environmental samples</taxon>
    </lineage>
</organism>
<dbReference type="EMBL" id="CADCVJ010000036">
    <property type="protein sequence ID" value="CAA9464717.1"/>
    <property type="molecule type" value="Genomic_DNA"/>
</dbReference>
<feature type="compositionally biased region" description="Basic and acidic residues" evidence="1">
    <location>
        <begin position="187"/>
        <end position="199"/>
    </location>
</feature>
<feature type="compositionally biased region" description="Low complexity" evidence="1">
    <location>
        <begin position="174"/>
        <end position="183"/>
    </location>
</feature>
<feature type="non-terminal residue" evidence="2">
    <location>
        <position position="246"/>
    </location>
</feature>
<feature type="compositionally biased region" description="Basic residues" evidence="1">
    <location>
        <begin position="24"/>
        <end position="44"/>
    </location>
</feature>
<feature type="compositionally biased region" description="Basic and acidic residues" evidence="1">
    <location>
        <begin position="45"/>
        <end position="68"/>
    </location>
</feature>
<gene>
    <name evidence="2" type="ORF">AVDCRST_MAG38-606</name>
</gene>
<dbReference type="AlphaFoldDB" id="A0A6J4R8V0"/>
<evidence type="ECO:0000313" key="2">
    <source>
        <dbReference type="EMBL" id="CAA9464717.1"/>
    </source>
</evidence>